<dbReference type="RefSeq" id="WP_218160957.1">
    <property type="nucleotide sequence ID" value="NZ_FOQH01000002.1"/>
</dbReference>
<dbReference type="InterPro" id="IPR000531">
    <property type="entry name" value="Beta-barrel_TonB"/>
</dbReference>
<feature type="chain" id="PRO_5011475803" evidence="13">
    <location>
        <begin position="42"/>
        <end position="830"/>
    </location>
</feature>
<comment type="subcellular location">
    <subcellularLocation>
        <location evidence="1 11">Cell outer membrane</location>
        <topology evidence="1 11">Multi-pass membrane protein</topology>
    </subcellularLocation>
</comment>
<gene>
    <name evidence="15" type="ORF">SAMN05216258_102500</name>
</gene>
<dbReference type="InterPro" id="IPR039426">
    <property type="entry name" value="TonB-dep_rcpt-like"/>
</dbReference>
<dbReference type="Pfam" id="PF00593">
    <property type="entry name" value="TonB_dep_Rec_b-barrel"/>
    <property type="match status" value="1"/>
</dbReference>
<evidence type="ECO:0000313" key="16">
    <source>
        <dbReference type="Proteomes" id="UP000199377"/>
    </source>
</evidence>
<keyword evidence="16" id="KW-1185">Reference proteome</keyword>
<evidence type="ECO:0000256" key="9">
    <source>
        <dbReference type="ARBA" id="ARBA00023136"/>
    </source>
</evidence>
<feature type="signal peptide" evidence="13">
    <location>
        <begin position="1"/>
        <end position="41"/>
    </location>
</feature>
<dbReference type="CDD" id="cd01347">
    <property type="entry name" value="ligand_gated_channel"/>
    <property type="match status" value="1"/>
</dbReference>
<evidence type="ECO:0000313" key="15">
    <source>
        <dbReference type="EMBL" id="SFH84206.1"/>
    </source>
</evidence>
<feature type="domain" description="Secretin/TonB short N-terminal" evidence="14">
    <location>
        <begin position="71"/>
        <end position="124"/>
    </location>
</feature>
<dbReference type="STRING" id="1114924.SAMN05216258_102500"/>
<sequence>MAPTDCKTARGAATAERRRALPVATAAVMFAALPLAATADAAGPGGAQAAVQVDLPAGALDLALARLARQTGLTIRDRGGLAEGRVSPALSGPWTPAAALEALLAGSGLTSRIAADGTAVLMPAQATAAQLAQATVADPAEPVMLAPVVVEGEKLSRERFRTYTSVGVATADDIETYALESLDQALQRMPNVTSKPDGSGDANIVIRGLNAEGVTQPSRAAPIISVIVDGAQQGVEATRRGSRGLFDVEQVEVLRGPQSTLQGRNALGGAVIVETKDPTWEPEMIVEGELGTEERKSGALALSAPLIEDQVAFRIAGQVAREEKDIRYTNPAAASLKEDEFEEIRGKLLIEPNAIPDLRALFTVSHTHDKPGWNVVSGPDFFDRVFDDPTGTAAEFRDTYVNRYVADLDYDLSGGFALKSITAMSDTDVEIWSPAGSAFDRADTRDARDISQDLQLTFESDDSALSGLVGLFYGHFQTDLDSTIATNQLAPFGIPTAFFQQLDATNETETFAIYADARYALTSRWTLMAGGRLLQEEVSSDFRGRALDVGATQAAIAECAVAGCVPQAVYGSLDEKSSTTNTVFLPKVGVAYDVTPDHTLALTAARGYRAGFSEAVAGSTAINEVEPEFLWSYELAWRSRWMGDRLEVNANTFWYDYENQQILTFNPAFPGQTVTQNSAESHAYGLEVDARWQVQEGLEIFGAVGLLKTEFDEGQTTAGDLRGKSFPESPAATISIGGAWRHASGAFAAADATYTGSYYSFGDVANSRAREVGAYTVVNAQVGYDLGPATVALYVRNLFDQQYVTSIDSTGANATVGEGRSVGLRLRATF</sequence>
<evidence type="ECO:0000256" key="13">
    <source>
        <dbReference type="SAM" id="SignalP"/>
    </source>
</evidence>
<dbReference type="Gene3D" id="3.55.50.30">
    <property type="match status" value="1"/>
</dbReference>
<dbReference type="SUPFAM" id="SSF56935">
    <property type="entry name" value="Porins"/>
    <property type="match status" value="1"/>
</dbReference>
<dbReference type="SMART" id="SM00965">
    <property type="entry name" value="STN"/>
    <property type="match status" value="1"/>
</dbReference>
<dbReference type="GO" id="GO:0006826">
    <property type="term" value="P:iron ion transport"/>
    <property type="evidence" value="ECO:0007669"/>
    <property type="project" value="UniProtKB-KW"/>
</dbReference>
<evidence type="ECO:0000256" key="2">
    <source>
        <dbReference type="ARBA" id="ARBA00022448"/>
    </source>
</evidence>
<dbReference type="GO" id="GO:0009279">
    <property type="term" value="C:cell outer membrane"/>
    <property type="evidence" value="ECO:0007669"/>
    <property type="project" value="UniProtKB-SubCell"/>
</dbReference>
<protein>
    <submittedName>
        <fullName evidence="15">Outer membrane receptor proteins, mostly Fe transport</fullName>
    </submittedName>
</protein>
<keyword evidence="2 11" id="KW-0813">Transport</keyword>
<dbReference type="InterPro" id="IPR011662">
    <property type="entry name" value="Secretin/TonB_short_N"/>
</dbReference>
<evidence type="ECO:0000259" key="14">
    <source>
        <dbReference type="SMART" id="SM00965"/>
    </source>
</evidence>
<evidence type="ECO:0000256" key="12">
    <source>
        <dbReference type="RuleBase" id="RU003357"/>
    </source>
</evidence>
<keyword evidence="6" id="KW-0408">Iron</keyword>
<proteinExistence type="inferred from homology"/>
<reference evidence="15 16" key="1">
    <citation type="submission" date="2016-10" db="EMBL/GenBank/DDBJ databases">
        <authorList>
            <person name="de Groot N.N."/>
        </authorList>
    </citation>
    <scope>NUCLEOTIDE SEQUENCE [LARGE SCALE GENOMIC DNA]</scope>
    <source>
        <strain evidence="15 16">CGMCC 1.11030</strain>
    </source>
</reference>
<dbReference type="AlphaFoldDB" id="A0A1I3DC48"/>
<dbReference type="InterPro" id="IPR036942">
    <property type="entry name" value="Beta-barrel_TonB_sf"/>
</dbReference>
<dbReference type="PANTHER" id="PTHR32552">
    <property type="entry name" value="FERRICHROME IRON RECEPTOR-RELATED"/>
    <property type="match status" value="1"/>
</dbReference>
<dbReference type="EMBL" id="FOQH01000002">
    <property type="protein sequence ID" value="SFH84206.1"/>
    <property type="molecule type" value="Genomic_DNA"/>
</dbReference>
<evidence type="ECO:0000256" key="3">
    <source>
        <dbReference type="ARBA" id="ARBA00022452"/>
    </source>
</evidence>
<evidence type="ECO:0000256" key="11">
    <source>
        <dbReference type="PROSITE-ProRule" id="PRU01360"/>
    </source>
</evidence>
<evidence type="ECO:0000256" key="10">
    <source>
        <dbReference type="ARBA" id="ARBA00023237"/>
    </source>
</evidence>
<dbReference type="Gene3D" id="2.40.170.20">
    <property type="entry name" value="TonB-dependent receptor, beta-barrel domain"/>
    <property type="match status" value="1"/>
</dbReference>
<keyword evidence="4" id="KW-0410">Iron transport</keyword>
<dbReference type="Proteomes" id="UP000199377">
    <property type="component" value="Unassembled WGS sequence"/>
</dbReference>
<keyword evidence="8 12" id="KW-0798">TonB box</keyword>
<accession>A0A1I3DC48</accession>
<dbReference type="InterPro" id="IPR012910">
    <property type="entry name" value="Plug_dom"/>
</dbReference>
<keyword evidence="13" id="KW-0732">Signal</keyword>
<organism evidence="15 16">
    <name type="scientific">Albimonas pacifica</name>
    <dbReference type="NCBI Taxonomy" id="1114924"/>
    <lineage>
        <taxon>Bacteria</taxon>
        <taxon>Pseudomonadati</taxon>
        <taxon>Pseudomonadota</taxon>
        <taxon>Alphaproteobacteria</taxon>
        <taxon>Rhodobacterales</taxon>
        <taxon>Paracoccaceae</taxon>
        <taxon>Albimonas</taxon>
    </lineage>
</organism>
<dbReference type="PROSITE" id="PS52016">
    <property type="entry name" value="TONB_DEPENDENT_REC_3"/>
    <property type="match status" value="1"/>
</dbReference>
<dbReference type="Pfam" id="PF07715">
    <property type="entry name" value="Plug"/>
    <property type="match status" value="1"/>
</dbReference>
<keyword evidence="9 11" id="KW-0472">Membrane</keyword>
<evidence type="ECO:0000256" key="6">
    <source>
        <dbReference type="ARBA" id="ARBA00023004"/>
    </source>
</evidence>
<keyword evidence="5 11" id="KW-0812">Transmembrane</keyword>
<evidence type="ECO:0000256" key="4">
    <source>
        <dbReference type="ARBA" id="ARBA00022496"/>
    </source>
</evidence>
<evidence type="ECO:0000256" key="1">
    <source>
        <dbReference type="ARBA" id="ARBA00004571"/>
    </source>
</evidence>
<dbReference type="PANTHER" id="PTHR32552:SF81">
    <property type="entry name" value="TONB-DEPENDENT OUTER MEMBRANE RECEPTOR"/>
    <property type="match status" value="1"/>
</dbReference>
<keyword evidence="3 11" id="KW-1134">Transmembrane beta strand</keyword>
<evidence type="ECO:0000256" key="7">
    <source>
        <dbReference type="ARBA" id="ARBA00023065"/>
    </source>
</evidence>
<keyword evidence="10 11" id="KW-0998">Cell outer membrane</keyword>
<evidence type="ECO:0000256" key="8">
    <source>
        <dbReference type="ARBA" id="ARBA00023077"/>
    </source>
</evidence>
<name>A0A1I3DC48_9RHOB</name>
<comment type="similarity">
    <text evidence="11 12">Belongs to the TonB-dependent receptor family.</text>
</comment>
<keyword evidence="15" id="KW-0675">Receptor</keyword>
<evidence type="ECO:0000256" key="5">
    <source>
        <dbReference type="ARBA" id="ARBA00022692"/>
    </source>
</evidence>
<keyword evidence="7" id="KW-0406">Ion transport</keyword>